<dbReference type="PANTHER" id="PTHR43649">
    <property type="entry name" value="ARABINOSE-BINDING PROTEIN-RELATED"/>
    <property type="match status" value="1"/>
</dbReference>
<organism evidence="6 7">
    <name type="scientific">Acuticoccus sediminis</name>
    <dbReference type="NCBI Taxonomy" id="2184697"/>
    <lineage>
        <taxon>Bacteria</taxon>
        <taxon>Pseudomonadati</taxon>
        <taxon>Pseudomonadota</taxon>
        <taxon>Alphaproteobacteria</taxon>
        <taxon>Hyphomicrobiales</taxon>
        <taxon>Amorphaceae</taxon>
        <taxon>Acuticoccus</taxon>
    </lineage>
</organism>
<dbReference type="SUPFAM" id="SSF53850">
    <property type="entry name" value="Periplasmic binding protein-like II"/>
    <property type="match status" value="1"/>
</dbReference>
<evidence type="ECO:0000256" key="5">
    <source>
        <dbReference type="ARBA" id="ARBA00022764"/>
    </source>
</evidence>
<evidence type="ECO:0000313" key="7">
    <source>
        <dbReference type="Proteomes" id="UP000249590"/>
    </source>
</evidence>
<evidence type="ECO:0000256" key="1">
    <source>
        <dbReference type="ARBA" id="ARBA00004418"/>
    </source>
</evidence>
<dbReference type="InterPro" id="IPR050490">
    <property type="entry name" value="Bact_solute-bd_prot1"/>
</dbReference>
<dbReference type="CDD" id="cd14750">
    <property type="entry name" value="PBP2_TMBP"/>
    <property type="match status" value="1"/>
</dbReference>
<keyword evidence="5" id="KW-0574">Periplasm</keyword>
<sequence length="424" mass="45357">MAGRRAAALGGVLSIAWVLLPLPPARAATISLACSALGIELTLCTEAARQWGSDTGNDVKIVSTPNSATERLALYQQILSARGSDIDVYQIDVIWPGLLGDHLVDLAPLMGGAEAQNFPSLIEAATVDGELKAMPWFADAGLLYYRADLLAAYGAEPPATWDELTETARTVMDGERAAGNRDMWGFVFQGRAYEGLFCNALEWIDSYGGGTVVDETGAVTVDNPEAAAALTTAAGWVDTITPKGVLNYAEEESRGVFQSGQAVFMRNWPYAYALANAPESQVAGKVEVVPLPHGPEGHPTGTLGGQLLAVSRYSNHPELAADLVRYLTSQEVQKRRALEGGFNPTIEALYDDPDLKAKLPYLEAMAETFAHAVARPSAVTKDKYNRVSNAVFNAVHDVLSVGAEPEAALGRLAGELNRIKRRGW</sequence>
<gene>
    <name evidence="6" type="ORF">DLJ53_02565</name>
</gene>
<keyword evidence="7" id="KW-1185">Reference proteome</keyword>
<evidence type="ECO:0000256" key="4">
    <source>
        <dbReference type="ARBA" id="ARBA00022729"/>
    </source>
</evidence>
<dbReference type="GO" id="GO:0042597">
    <property type="term" value="C:periplasmic space"/>
    <property type="evidence" value="ECO:0007669"/>
    <property type="project" value="UniProtKB-SubCell"/>
</dbReference>
<protein>
    <submittedName>
        <fullName evidence="6">ABC transporter substrate-binding protein</fullName>
    </submittedName>
</protein>
<dbReference type="Pfam" id="PF01547">
    <property type="entry name" value="SBP_bac_1"/>
    <property type="match status" value="1"/>
</dbReference>
<accession>A0A8B2P0C9</accession>
<keyword evidence="4" id="KW-0732">Signal</keyword>
<dbReference type="EMBL" id="QHHQ01000001">
    <property type="protein sequence ID" value="RAI03414.1"/>
    <property type="molecule type" value="Genomic_DNA"/>
</dbReference>
<dbReference type="Gene3D" id="3.40.190.10">
    <property type="entry name" value="Periplasmic binding protein-like II"/>
    <property type="match status" value="2"/>
</dbReference>
<evidence type="ECO:0000313" key="6">
    <source>
        <dbReference type="EMBL" id="RAI03414.1"/>
    </source>
</evidence>
<proteinExistence type="inferred from homology"/>
<comment type="caution">
    <text evidence="6">The sequence shown here is derived from an EMBL/GenBank/DDBJ whole genome shotgun (WGS) entry which is preliminary data.</text>
</comment>
<dbReference type="InterPro" id="IPR006059">
    <property type="entry name" value="SBP"/>
</dbReference>
<evidence type="ECO:0000256" key="3">
    <source>
        <dbReference type="ARBA" id="ARBA00022448"/>
    </source>
</evidence>
<comment type="subcellular location">
    <subcellularLocation>
        <location evidence="1">Periplasm</location>
    </subcellularLocation>
</comment>
<dbReference type="RefSeq" id="WP_111342080.1">
    <property type="nucleotide sequence ID" value="NZ_QHHQ01000001.1"/>
</dbReference>
<dbReference type="Proteomes" id="UP000249590">
    <property type="component" value="Unassembled WGS sequence"/>
</dbReference>
<name>A0A8B2P0C9_9HYPH</name>
<keyword evidence="3" id="KW-0813">Transport</keyword>
<dbReference type="PANTHER" id="PTHR43649:SF34">
    <property type="entry name" value="ABC TRANSPORTER PERIPLASMIC-BINDING PROTEIN YCJN-RELATED"/>
    <property type="match status" value="1"/>
</dbReference>
<comment type="similarity">
    <text evidence="2">Belongs to the bacterial solute-binding protein 1 family.</text>
</comment>
<reference evidence="6 7" key="1">
    <citation type="submission" date="2018-05" db="EMBL/GenBank/DDBJ databases">
        <title>Acuticoccus sediminis sp. nov., isolated from deep-sea sediment of Indian Ocean.</title>
        <authorList>
            <person name="Liu X."/>
            <person name="Lai Q."/>
            <person name="Du Y."/>
            <person name="Sun F."/>
            <person name="Zhang X."/>
            <person name="Wang S."/>
            <person name="Shao Z."/>
        </authorList>
    </citation>
    <scope>NUCLEOTIDE SEQUENCE [LARGE SCALE GENOMIC DNA]</scope>
    <source>
        <strain evidence="6 7">PTG4-2</strain>
    </source>
</reference>
<dbReference type="OrthoDB" id="9808332at2"/>
<evidence type="ECO:0000256" key="2">
    <source>
        <dbReference type="ARBA" id="ARBA00008520"/>
    </source>
</evidence>
<dbReference type="AlphaFoldDB" id="A0A8B2P0C9"/>